<dbReference type="InterPro" id="IPR011063">
    <property type="entry name" value="TilS/TtcA_N"/>
</dbReference>
<evidence type="ECO:0000256" key="8">
    <source>
        <dbReference type="HAMAP-Rule" id="MF_01161"/>
    </source>
</evidence>
<keyword evidence="3 8" id="KW-0436">Ligase</keyword>
<comment type="similarity">
    <text evidence="8">Belongs to the tRNA(Ile)-lysidine synthase family.</text>
</comment>
<dbReference type="InterPro" id="IPR012094">
    <property type="entry name" value="tRNA_Ile_lys_synt"/>
</dbReference>
<comment type="domain">
    <text evidence="8">The N-terminal region contains the highly conserved SGGXDS motif, predicted to be a P-loop motif involved in ATP binding.</text>
</comment>
<keyword evidence="11" id="KW-1185">Reference proteome</keyword>
<comment type="subcellular location">
    <subcellularLocation>
        <location evidence="1 8">Cytoplasm</location>
    </subcellularLocation>
</comment>
<comment type="function">
    <text evidence="8">Ligates lysine onto the cytidine present at position 34 of the AUA codon-specific tRNA(Ile) that contains the anticodon CAU, in an ATP-dependent manner. Cytidine is converted to lysidine, thus changing the amino acid specificity of the tRNA from methionine to isoleucine.</text>
</comment>
<keyword evidence="6 8" id="KW-0067">ATP-binding</keyword>
<dbReference type="GO" id="GO:0005524">
    <property type="term" value="F:ATP binding"/>
    <property type="evidence" value="ECO:0007669"/>
    <property type="project" value="UniProtKB-UniRule"/>
</dbReference>
<feature type="domain" description="Lysidine-tRNA(Ile) synthetase C-terminal" evidence="9">
    <location>
        <begin position="397"/>
        <end position="472"/>
    </location>
</feature>
<feature type="binding site" evidence="8">
    <location>
        <begin position="29"/>
        <end position="34"/>
    </location>
    <ligand>
        <name>ATP</name>
        <dbReference type="ChEBI" id="CHEBI:30616"/>
    </ligand>
</feature>
<name>A0A2W1L7Q2_9BACL</name>
<proteinExistence type="inferred from homology"/>
<keyword evidence="5 8" id="KW-0547">Nucleotide-binding</keyword>
<evidence type="ECO:0000313" key="10">
    <source>
        <dbReference type="EMBL" id="PZD94849.1"/>
    </source>
</evidence>
<dbReference type="SUPFAM" id="SSF52402">
    <property type="entry name" value="Adenine nucleotide alpha hydrolases-like"/>
    <property type="match status" value="1"/>
</dbReference>
<dbReference type="CDD" id="cd01992">
    <property type="entry name" value="TilS_N"/>
    <property type="match status" value="1"/>
</dbReference>
<evidence type="ECO:0000256" key="1">
    <source>
        <dbReference type="ARBA" id="ARBA00004496"/>
    </source>
</evidence>
<dbReference type="GO" id="GO:0032267">
    <property type="term" value="F:tRNA(Ile)-lysidine synthase activity"/>
    <property type="evidence" value="ECO:0007669"/>
    <property type="project" value="UniProtKB-EC"/>
</dbReference>
<dbReference type="InterPro" id="IPR012796">
    <property type="entry name" value="Lysidine-tRNA-synth_C"/>
</dbReference>
<comment type="caution">
    <text evidence="10">The sequence shown here is derived from an EMBL/GenBank/DDBJ whole genome shotgun (WGS) entry which is preliminary data.</text>
</comment>
<dbReference type="GO" id="GO:0006400">
    <property type="term" value="P:tRNA modification"/>
    <property type="evidence" value="ECO:0007669"/>
    <property type="project" value="UniProtKB-UniRule"/>
</dbReference>
<dbReference type="Pfam" id="PF09179">
    <property type="entry name" value="TilS"/>
    <property type="match status" value="1"/>
</dbReference>
<evidence type="ECO:0000256" key="6">
    <source>
        <dbReference type="ARBA" id="ARBA00022840"/>
    </source>
</evidence>
<dbReference type="EMBL" id="QKRB01000048">
    <property type="protein sequence ID" value="PZD94849.1"/>
    <property type="molecule type" value="Genomic_DNA"/>
</dbReference>
<dbReference type="InterPro" id="IPR015262">
    <property type="entry name" value="tRNA_Ile_lys_synt_subst-bd"/>
</dbReference>
<evidence type="ECO:0000256" key="4">
    <source>
        <dbReference type="ARBA" id="ARBA00022694"/>
    </source>
</evidence>
<evidence type="ECO:0000256" key="3">
    <source>
        <dbReference type="ARBA" id="ARBA00022598"/>
    </source>
</evidence>
<dbReference type="HAMAP" id="MF_01161">
    <property type="entry name" value="tRNA_Ile_lys_synt"/>
    <property type="match status" value="1"/>
</dbReference>
<dbReference type="Pfam" id="PF11734">
    <property type="entry name" value="TilS_C"/>
    <property type="match status" value="1"/>
</dbReference>
<dbReference type="SUPFAM" id="SSF82829">
    <property type="entry name" value="MesJ substrate recognition domain-like"/>
    <property type="match status" value="1"/>
</dbReference>
<keyword evidence="4 8" id="KW-0819">tRNA processing</keyword>
<evidence type="ECO:0000259" key="9">
    <source>
        <dbReference type="SMART" id="SM00977"/>
    </source>
</evidence>
<dbReference type="InterPro" id="IPR012795">
    <property type="entry name" value="tRNA_Ile_lys_synt_N"/>
</dbReference>
<dbReference type="Pfam" id="PF01171">
    <property type="entry name" value="ATP_bind_3"/>
    <property type="match status" value="1"/>
</dbReference>
<dbReference type="PANTHER" id="PTHR43033">
    <property type="entry name" value="TRNA(ILE)-LYSIDINE SYNTHASE-RELATED"/>
    <property type="match status" value="1"/>
</dbReference>
<keyword evidence="2 8" id="KW-0963">Cytoplasm</keyword>
<dbReference type="Gene3D" id="3.40.50.620">
    <property type="entry name" value="HUPs"/>
    <property type="match status" value="1"/>
</dbReference>
<evidence type="ECO:0000256" key="7">
    <source>
        <dbReference type="ARBA" id="ARBA00048539"/>
    </source>
</evidence>
<organism evidence="10 11">
    <name type="scientific">Paenibacillus sambharensis</name>
    <dbReference type="NCBI Taxonomy" id="1803190"/>
    <lineage>
        <taxon>Bacteria</taxon>
        <taxon>Bacillati</taxon>
        <taxon>Bacillota</taxon>
        <taxon>Bacilli</taxon>
        <taxon>Bacillales</taxon>
        <taxon>Paenibacillaceae</taxon>
        <taxon>Paenibacillus</taxon>
    </lineage>
</organism>
<reference evidence="10 11" key="1">
    <citation type="submission" date="2018-06" db="EMBL/GenBank/DDBJ databases">
        <title>Paenibacillus imtechensis sp. nov.</title>
        <authorList>
            <person name="Pinnaka A.K."/>
            <person name="Singh H."/>
            <person name="Kaur M."/>
        </authorList>
    </citation>
    <scope>NUCLEOTIDE SEQUENCE [LARGE SCALE GENOMIC DNA]</scope>
    <source>
        <strain evidence="10 11">SMB1</strain>
    </source>
</reference>
<dbReference type="GO" id="GO:0005737">
    <property type="term" value="C:cytoplasm"/>
    <property type="evidence" value="ECO:0007669"/>
    <property type="project" value="UniProtKB-SubCell"/>
</dbReference>
<evidence type="ECO:0000313" key="11">
    <source>
        <dbReference type="Proteomes" id="UP000249522"/>
    </source>
</evidence>
<dbReference type="PANTHER" id="PTHR43033:SF1">
    <property type="entry name" value="TRNA(ILE)-LYSIDINE SYNTHASE-RELATED"/>
    <property type="match status" value="1"/>
</dbReference>
<dbReference type="NCBIfam" id="TIGR02432">
    <property type="entry name" value="lysidine_TilS_N"/>
    <property type="match status" value="1"/>
</dbReference>
<gene>
    <name evidence="8 10" type="primary">tilS</name>
    <name evidence="10" type="ORF">DNH61_15815</name>
</gene>
<dbReference type="SUPFAM" id="SSF56037">
    <property type="entry name" value="PheT/TilS domain"/>
    <property type="match status" value="1"/>
</dbReference>
<dbReference type="Proteomes" id="UP000249522">
    <property type="component" value="Unassembled WGS sequence"/>
</dbReference>
<accession>A0A2W1L7Q2</accession>
<protein>
    <recommendedName>
        <fullName evidence="8">tRNA(Ile)-lysidine synthase</fullName>
        <ecNumber evidence="8">6.3.4.19</ecNumber>
    </recommendedName>
    <alternativeName>
        <fullName evidence="8">tRNA(Ile)-2-lysyl-cytidine synthase</fullName>
    </alternativeName>
    <alternativeName>
        <fullName evidence="8">tRNA(Ile)-lysidine synthetase</fullName>
    </alternativeName>
</protein>
<dbReference type="SMART" id="SM00977">
    <property type="entry name" value="TilS_C"/>
    <property type="match status" value="1"/>
</dbReference>
<dbReference type="Gene3D" id="3.30.465.60">
    <property type="match status" value="1"/>
</dbReference>
<dbReference type="OrthoDB" id="9807403at2"/>
<sequence length="491" mass="55194">MEELVKRTKQAALQEGLWSRGDTIVVAVSGGPDSTALLHVLHRLAEEEDIRLVAAHVNHGFRKEESSAEADFVKRLCRRLHIPCEITELDMPAELAAVSENPQLASRRRRYAFLHRIAEKYGASKIALAHHADDQAETVLMRLLRGTGLGGLSGMAPIRREKNVELIRPFLRMNKTDILAYCRQADVAYCEDSSNSQRYYMRNKLRLDVLPYLETMNPGVRESLVRLAEVSSGEHDYMQRQAEAVFQEQAVQTGRGWKLKCSQLAGIHVALQRRLIKLILNYLTLETETTSFERIEEIRLSATDELRTSWSLDAGGGVRCVREYDTLRFIRDSGGTETSAEFEYSVTPEHKRLLIAETGEELLFGTGRTEPGKNDSRTYGGSGSEVYFDAEAVRFPLTVRSRRPGDRMSVFGLNGTKKVQDMFVDSKIPPSRRDRIPLVWDAEGRLLWIPGVRRSSVAPIGAGTERLLRIVWSGDADIGEAEGRMDGSMDS</sequence>
<comment type="catalytic activity">
    <reaction evidence="7 8">
        <text>cytidine(34) in tRNA(Ile2) + L-lysine + ATP = lysidine(34) in tRNA(Ile2) + AMP + diphosphate + H(+)</text>
        <dbReference type="Rhea" id="RHEA:43744"/>
        <dbReference type="Rhea" id="RHEA-COMP:10625"/>
        <dbReference type="Rhea" id="RHEA-COMP:10670"/>
        <dbReference type="ChEBI" id="CHEBI:15378"/>
        <dbReference type="ChEBI" id="CHEBI:30616"/>
        <dbReference type="ChEBI" id="CHEBI:32551"/>
        <dbReference type="ChEBI" id="CHEBI:33019"/>
        <dbReference type="ChEBI" id="CHEBI:82748"/>
        <dbReference type="ChEBI" id="CHEBI:83665"/>
        <dbReference type="ChEBI" id="CHEBI:456215"/>
        <dbReference type="EC" id="6.3.4.19"/>
    </reaction>
</comment>
<dbReference type="InterPro" id="IPR014729">
    <property type="entry name" value="Rossmann-like_a/b/a_fold"/>
</dbReference>
<evidence type="ECO:0000256" key="2">
    <source>
        <dbReference type="ARBA" id="ARBA00022490"/>
    </source>
</evidence>
<dbReference type="AlphaFoldDB" id="A0A2W1L7Q2"/>
<dbReference type="EC" id="6.3.4.19" evidence="8"/>
<dbReference type="NCBIfam" id="TIGR02433">
    <property type="entry name" value="lysidine_TilS_C"/>
    <property type="match status" value="1"/>
</dbReference>
<evidence type="ECO:0000256" key="5">
    <source>
        <dbReference type="ARBA" id="ARBA00022741"/>
    </source>
</evidence>